<proteinExistence type="predicted"/>
<accession>A0A4Q9V0H4</accession>
<dbReference type="RefSeq" id="WP_131282179.1">
    <property type="nucleotide sequence ID" value="NZ_JBHSLR010000003.1"/>
</dbReference>
<name>A0A4Q9V0H4_9ACTO</name>
<gene>
    <name evidence="1" type="ORF">EZJ44_07925</name>
</gene>
<dbReference type="Proteomes" id="UP000293036">
    <property type="component" value="Unassembled WGS sequence"/>
</dbReference>
<dbReference type="OrthoDB" id="3267494at2"/>
<sequence>MSSRSSFIIADTSVLLCFICSNNETLLINFDPQRVIYVPQAVADEMERKLTDRQFSCGSLTWNTLISSNRIHILEEPPTLLKIVRGWAGVRFSKEGGLAKNLGEYMAIAHCIEQSQQNPHHNIALIIDDGGGQELARKRQVKTFDSAYVIARAVQLKQINTRSEAKNVWEQLNKFGILDPFDRTILNDPRLYRQT</sequence>
<evidence type="ECO:0008006" key="3">
    <source>
        <dbReference type="Google" id="ProtNLM"/>
    </source>
</evidence>
<dbReference type="EMBL" id="SJDT01000007">
    <property type="protein sequence ID" value="TBW20846.1"/>
    <property type="molecule type" value="Genomic_DNA"/>
</dbReference>
<reference evidence="1 2" key="1">
    <citation type="submission" date="2019-02" db="EMBL/GenBank/DDBJ databases">
        <title>Arcanobacterium bovis sp. nov., isolated from the milk of a cow with mastitis.</title>
        <authorList>
            <person name="Sammra O."/>
            <person name="Foster G."/>
            <person name="Hassan A."/>
            <person name="Alssahen M."/>
            <person name="Laemmler C."/>
            <person name="Borowiak M."/>
            <person name="Malorny B."/>
            <person name="Abdulmawjood A."/>
        </authorList>
    </citation>
    <scope>NUCLEOTIDE SEQUENCE [LARGE SCALE GENOMIC DNA]</scope>
    <source>
        <strain evidence="1 2">C605018/01/1</strain>
    </source>
</reference>
<keyword evidence="2" id="KW-1185">Reference proteome</keyword>
<dbReference type="AlphaFoldDB" id="A0A4Q9V0H4"/>
<organism evidence="1 2">
    <name type="scientific">Arcanobacterium bovis</name>
    <dbReference type="NCBI Taxonomy" id="2529275"/>
    <lineage>
        <taxon>Bacteria</taxon>
        <taxon>Bacillati</taxon>
        <taxon>Actinomycetota</taxon>
        <taxon>Actinomycetes</taxon>
        <taxon>Actinomycetales</taxon>
        <taxon>Actinomycetaceae</taxon>
        <taxon>Arcanobacterium</taxon>
    </lineage>
</organism>
<comment type="caution">
    <text evidence="1">The sequence shown here is derived from an EMBL/GenBank/DDBJ whole genome shotgun (WGS) entry which is preliminary data.</text>
</comment>
<protein>
    <recommendedName>
        <fullName evidence="3">PIN domain-containing protein</fullName>
    </recommendedName>
</protein>
<evidence type="ECO:0000313" key="1">
    <source>
        <dbReference type="EMBL" id="TBW20846.1"/>
    </source>
</evidence>
<evidence type="ECO:0000313" key="2">
    <source>
        <dbReference type="Proteomes" id="UP000293036"/>
    </source>
</evidence>